<evidence type="ECO:0000256" key="2">
    <source>
        <dbReference type="SAM" id="MobiDB-lite"/>
    </source>
</evidence>
<dbReference type="Proteomes" id="UP000789595">
    <property type="component" value="Unassembled WGS sequence"/>
</dbReference>
<feature type="transmembrane region" description="Helical" evidence="3">
    <location>
        <begin position="316"/>
        <end position="335"/>
    </location>
</feature>
<proteinExistence type="predicted"/>
<dbReference type="EMBL" id="CAKKNE010000002">
    <property type="protein sequence ID" value="CAH0367663.1"/>
    <property type="molecule type" value="Genomic_DNA"/>
</dbReference>
<evidence type="ECO:0000256" key="3">
    <source>
        <dbReference type="SAM" id="Phobius"/>
    </source>
</evidence>
<organism evidence="4">
    <name type="scientific">Pelagomonas calceolata</name>
    <dbReference type="NCBI Taxonomy" id="35677"/>
    <lineage>
        <taxon>Eukaryota</taxon>
        <taxon>Sar</taxon>
        <taxon>Stramenopiles</taxon>
        <taxon>Ochrophyta</taxon>
        <taxon>Pelagophyceae</taxon>
        <taxon>Pelagomonadales</taxon>
        <taxon>Pelagomonadaceae</taxon>
        <taxon>Pelagomonas</taxon>
    </lineage>
</organism>
<dbReference type="OrthoDB" id="5975154at2759"/>
<dbReference type="InterPro" id="IPR038050">
    <property type="entry name" value="Neuro_actylchol_rec"/>
</dbReference>
<dbReference type="Gene3D" id="2.70.170.10">
    <property type="entry name" value="Neurotransmitter-gated ion-channel ligand-binding domain"/>
    <property type="match status" value="1"/>
</dbReference>
<feature type="region of interest" description="Disordered" evidence="2">
    <location>
        <begin position="450"/>
        <end position="472"/>
    </location>
</feature>
<feature type="transmembrane region" description="Helical" evidence="3">
    <location>
        <begin position="347"/>
        <end position="370"/>
    </location>
</feature>
<reference evidence="4" key="1">
    <citation type="submission" date="2021-01" db="EMBL/GenBank/DDBJ databases">
        <authorList>
            <person name="Corre E."/>
            <person name="Pelletier E."/>
            <person name="Niang G."/>
            <person name="Scheremetjew M."/>
            <person name="Finn R."/>
            <person name="Kale V."/>
            <person name="Holt S."/>
            <person name="Cochrane G."/>
            <person name="Meng A."/>
            <person name="Brown T."/>
            <person name="Cohen L."/>
        </authorList>
    </citation>
    <scope>NUCLEOTIDE SEQUENCE</scope>
    <source>
        <strain evidence="4">CCMP1756</strain>
    </source>
</reference>
<dbReference type="AlphaFoldDB" id="A0A7S4A8L1"/>
<keyword evidence="3" id="KW-1133">Transmembrane helix</keyword>
<evidence type="ECO:0000256" key="1">
    <source>
        <dbReference type="ARBA" id="ARBA00004141"/>
    </source>
</evidence>
<dbReference type="GO" id="GO:0016020">
    <property type="term" value="C:membrane"/>
    <property type="evidence" value="ECO:0007669"/>
    <property type="project" value="UniProtKB-SubCell"/>
</dbReference>
<protein>
    <recommendedName>
        <fullName evidence="7">Neurotransmitter-gated ion-channel ligand-binding domain-containing protein</fullName>
    </recommendedName>
</protein>
<dbReference type="PANTHER" id="PTHR18945">
    <property type="entry name" value="NEUROTRANSMITTER GATED ION CHANNEL"/>
    <property type="match status" value="1"/>
</dbReference>
<evidence type="ECO:0000313" key="5">
    <source>
        <dbReference type="EMBL" id="CAH0367663.1"/>
    </source>
</evidence>
<dbReference type="EMBL" id="HBIW01025563">
    <property type="protein sequence ID" value="CAE0706585.1"/>
    <property type="molecule type" value="Transcribed_RNA"/>
</dbReference>
<keyword evidence="6" id="KW-1185">Reference proteome</keyword>
<sequence>MAADWQPRRANAWSPKDDYPLKLQLGLPRVAKEWSNSCAAADKTCKRALQVRVWVRITQILNVGRPMNTFRCAFDLTLEWEDQTFKPVISNDVPFDQVDWARHWRPRWSLANLASEMHVEPLSSSCFTLHPDPDTLKPRVRLTQRVAGTFFEPFSLRRFPFDVQSLTIAISCDEPQSSVAFVDAMESTLDAGPFSPRLAEWLLLRRDTGLQANLPLDQRTPFTKTITQMDGSRAFPFSVFVARMPVKRKTGYYLTNIIPIYFIIVVYGWLAFGNLPDQDNQDQLNFLASLLLTMVSFKFTYRETLPKVHYLTLMDWYVYASVVMLGLQGVIHVWAKHSTHSQKRPRELYGLVLLVCLWFFIHGGIILYAYRFFSYLTELGPTELRDYIDTFRKSDHGIETQNENNYRTHIGGRKPSVPSISFMAAPHLTGARLPTVTAAQMQREGSVLNSPEIGSLFSGDEDVGSPETKAEC</sequence>
<dbReference type="InterPro" id="IPR036719">
    <property type="entry name" value="Neuro-gated_channel_TM_sf"/>
</dbReference>
<comment type="subcellular location">
    <subcellularLocation>
        <location evidence="1">Membrane</location>
        <topology evidence="1">Multi-pass membrane protein</topology>
    </subcellularLocation>
</comment>
<keyword evidence="3" id="KW-0472">Membrane</keyword>
<name>A0A7S4A8L1_9STRA</name>
<dbReference type="SUPFAM" id="SSF63712">
    <property type="entry name" value="Nicotinic receptor ligand binding domain-like"/>
    <property type="match status" value="1"/>
</dbReference>
<dbReference type="InterPro" id="IPR006201">
    <property type="entry name" value="Neur_channel"/>
</dbReference>
<dbReference type="GO" id="GO:0005230">
    <property type="term" value="F:extracellular ligand-gated monoatomic ion channel activity"/>
    <property type="evidence" value="ECO:0007669"/>
    <property type="project" value="InterPro"/>
</dbReference>
<evidence type="ECO:0008006" key="7">
    <source>
        <dbReference type="Google" id="ProtNLM"/>
    </source>
</evidence>
<accession>A0A7S4A8L1</accession>
<dbReference type="InterPro" id="IPR036734">
    <property type="entry name" value="Neur_chan_lig-bd_sf"/>
</dbReference>
<evidence type="ECO:0000313" key="6">
    <source>
        <dbReference type="Proteomes" id="UP000789595"/>
    </source>
</evidence>
<feature type="transmembrane region" description="Helical" evidence="3">
    <location>
        <begin position="252"/>
        <end position="272"/>
    </location>
</feature>
<keyword evidence="3" id="KW-0812">Transmembrane</keyword>
<gene>
    <name evidence="4" type="ORF">PCAL00307_LOCUS22036</name>
    <name evidence="5" type="ORF">PECAL_2P06960</name>
</gene>
<evidence type="ECO:0000313" key="4">
    <source>
        <dbReference type="EMBL" id="CAE0706585.1"/>
    </source>
</evidence>
<dbReference type="GO" id="GO:0004888">
    <property type="term" value="F:transmembrane signaling receptor activity"/>
    <property type="evidence" value="ECO:0007669"/>
    <property type="project" value="InterPro"/>
</dbReference>
<dbReference type="SUPFAM" id="SSF90112">
    <property type="entry name" value="Neurotransmitter-gated ion-channel transmembrane pore"/>
    <property type="match status" value="1"/>
</dbReference>
<reference evidence="5" key="2">
    <citation type="submission" date="2021-11" db="EMBL/GenBank/DDBJ databases">
        <authorList>
            <consortium name="Genoscope - CEA"/>
            <person name="William W."/>
        </authorList>
    </citation>
    <scope>NUCLEOTIDE SEQUENCE</scope>
</reference>
<dbReference type="Gene3D" id="1.20.58.390">
    <property type="entry name" value="Neurotransmitter-gated ion-channel transmembrane domain"/>
    <property type="match status" value="1"/>
</dbReference>